<organism evidence="1 2">
    <name type="scientific">Sporomusa termitida</name>
    <dbReference type="NCBI Taxonomy" id="2377"/>
    <lineage>
        <taxon>Bacteria</taxon>
        <taxon>Bacillati</taxon>
        <taxon>Bacillota</taxon>
        <taxon>Negativicutes</taxon>
        <taxon>Selenomonadales</taxon>
        <taxon>Sporomusaceae</taxon>
        <taxon>Sporomusa</taxon>
    </lineage>
</organism>
<dbReference type="EMBL" id="CP036259">
    <property type="protein sequence ID" value="QDR82959.1"/>
    <property type="molecule type" value="Genomic_DNA"/>
</dbReference>
<dbReference type="Proteomes" id="UP000320776">
    <property type="component" value="Chromosome"/>
</dbReference>
<evidence type="ECO:0000313" key="2">
    <source>
        <dbReference type="Proteomes" id="UP000320776"/>
    </source>
</evidence>
<keyword evidence="2" id="KW-1185">Reference proteome</keyword>
<accession>A0A517E030</accession>
<evidence type="ECO:0000313" key="1">
    <source>
        <dbReference type="EMBL" id="QDR82959.1"/>
    </source>
</evidence>
<dbReference type="KEGG" id="sted:SPTER_44100"/>
<proteinExistence type="predicted"/>
<dbReference type="AlphaFoldDB" id="A0A517E030"/>
<gene>
    <name evidence="1" type="ORF">SPTER_44100</name>
</gene>
<name>A0A517E030_9FIRM</name>
<reference evidence="1 2" key="1">
    <citation type="submission" date="2019-02" db="EMBL/GenBank/DDBJ databases">
        <title>Closed genome of Sporomusa termitida DSM 4440.</title>
        <authorList>
            <person name="Poehlein A."/>
            <person name="Daniel R."/>
        </authorList>
    </citation>
    <scope>NUCLEOTIDE SEQUENCE [LARGE SCALE GENOMIC DNA]</scope>
    <source>
        <strain evidence="1 2">DSM 4440</strain>
    </source>
</reference>
<sequence>MVFQPEILQKKPLYFCKYLKWVLAHEDGYAYFLNTNEISKHISGGDIKAGQQNNIQRAIYNREDIMDIHDLPDSIIEWVTTFIEN</sequence>
<protein>
    <submittedName>
        <fullName evidence="1">Uncharacterized protein</fullName>
    </submittedName>
</protein>